<dbReference type="RefSeq" id="XP_052946635.1">
    <property type="nucleotide sequence ID" value="XM_053093490.1"/>
</dbReference>
<dbReference type="PANTHER" id="PTHR12159:SF9">
    <property type="entry name" value="G_T MISMATCH-SPECIFIC THYMINE DNA GLYCOSYLASE"/>
    <property type="match status" value="1"/>
</dbReference>
<keyword evidence="7" id="KW-1185">Reference proteome</keyword>
<feature type="region of interest" description="Disordered" evidence="4">
    <location>
        <begin position="255"/>
        <end position="353"/>
    </location>
</feature>
<feature type="compositionally biased region" description="Basic and acidic residues" evidence="4">
    <location>
        <begin position="283"/>
        <end position="299"/>
    </location>
</feature>
<evidence type="ECO:0000259" key="5">
    <source>
        <dbReference type="Pfam" id="PF03167"/>
    </source>
</evidence>
<proteinExistence type="predicted"/>
<dbReference type="EMBL" id="JAKWFO010000005">
    <property type="protein sequence ID" value="KAI9636858.1"/>
    <property type="molecule type" value="Genomic_DNA"/>
</dbReference>
<dbReference type="PANTHER" id="PTHR12159">
    <property type="entry name" value="G/T AND G/U MISMATCH-SPECIFIC DNA GLYCOSYLASE"/>
    <property type="match status" value="1"/>
</dbReference>
<keyword evidence="3" id="KW-0234">DNA repair</keyword>
<keyword evidence="1" id="KW-0227">DNA damage</keyword>
<evidence type="ECO:0000313" key="7">
    <source>
        <dbReference type="Proteomes" id="UP001164286"/>
    </source>
</evidence>
<dbReference type="Pfam" id="PF03167">
    <property type="entry name" value="UDG"/>
    <property type="match status" value="1"/>
</dbReference>
<feature type="region of interest" description="Disordered" evidence="4">
    <location>
        <begin position="23"/>
        <end position="113"/>
    </location>
</feature>
<dbReference type="InterPro" id="IPR015637">
    <property type="entry name" value="MUG/TDG"/>
</dbReference>
<dbReference type="Gene3D" id="3.40.470.10">
    <property type="entry name" value="Uracil-DNA glycosylase-like domain"/>
    <property type="match status" value="1"/>
</dbReference>
<dbReference type="SUPFAM" id="SSF52141">
    <property type="entry name" value="Uracil-DNA glycosylase-like"/>
    <property type="match status" value="1"/>
</dbReference>
<feature type="domain" description="Uracil-DNA glycosylase-like" evidence="5">
    <location>
        <begin position="153"/>
        <end position="251"/>
    </location>
</feature>
<evidence type="ECO:0000256" key="1">
    <source>
        <dbReference type="ARBA" id="ARBA00022763"/>
    </source>
</evidence>
<evidence type="ECO:0000313" key="6">
    <source>
        <dbReference type="EMBL" id="KAI9636858.1"/>
    </source>
</evidence>
<name>A0AA38HAA4_9TREE</name>
<feature type="compositionally biased region" description="Basic and acidic residues" evidence="4">
    <location>
        <begin position="309"/>
        <end position="321"/>
    </location>
</feature>
<evidence type="ECO:0000256" key="3">
    <source>
        <dbReference type="ARBA" id="ARBA00023204"/>
    </source>
</evidence>
<dbReference type="GO" id="GO:0006285">
    <property type="term" value="P:base-excision repair, AP site formation"/>
    <property type="evidence" value="ECO:0007669"/>
    <property type="project" value="InterPro"/>
</dbReference>
<dbReference type="InterPro" id="IPR036895">
    <property type="entry name" value="Uracil-DNA_glycosylase-like_sf"/>
</dbReference>
<organism evidence="6 7">
    <name type="scientific">Dioszegia hungarica</name>
    <dbReference type="NCBI Taxonomy" id="4972"/>
    <lineage>
        <taxon>Eukaryota</taxon>
        <taxon>Fungi</taxon>
        <taxon>Dikarya</taxon>
        <taxon>Basidiomycota</taxon>
        <taxon>Agaricomycotina</taxon>
        <taxon>Tremellomycetes</taxon>
        <taxon>Tremellales</taxon>
        <taxon>Bulleribasidiaceae</taxon>
        <taxon>Dioszegia</taxon>
    </lineage>
</organism>
<reference evidence="6" key="1">
    <citation type="journal article" date="2022" name="G3 (Bethesda)">
        <title>High quality genome of the basidiomycete yeast Dioszegia hungarica PDD-24b-2 isolated from cloud water.</title>
        <authorList>
            <person name="Jarrige D."/>
            <person name="Haridas S."/>
            <person name="Bleykasten-Grosshans C."/>
            <person name="Joly M."/>
            <person name="Nadalig T."/>
            <person name="Sancelme M."/>
            <person name="Vuilleumier S."/>
            <person name="Grigoriev I.V."/>
            <person name="Amato P."/>
            <person name="Bringel F."/>
        </authorList>
    </citation>
    <scope>NUCLEOTIDE SEQUENCE</scope>
    <source>
        <strain evidence="6">PDD-24b-2</strain>
    </source>
</reference>
<dbReference type="AlphaFoldDB" id="A0AA38HAA4"/>
<protein>
    <recommendedName>
        <fullName evidence="5">Uracil-DNA glycosylase-like domain-containing protein</fullName>
    </recommendedName>
</protein>
<comment type="caution">
    <text evidence="6">The sequence shown here is derived from an EMBL/GenBank/DDBJ whole genome shotgun (WGS) entry which is preliminary data.</text>
</comment>
<dbReference type="GeneID" id="77732695"/>
<keyword evidence="2" id="KW-0378">Hydrolase</keyword>
<dbReference type="CDD" id="cd10028">
    <property type="entry name" value="UDG-F2_TDG_MUG"/>
    <property type="match status" value="1"/>
</dbReference>
<feature type="compositionally biased region" description="Low complexity" evidence="4">
    <location>
        <begin position="25"/>
        <end position="46"/>
    </location>
</feature>
<sequence length="460" mass="49330">MPTGEDRESPSSKALASRLAKYAYASSGPSPRRAVAAASTRSAQVSPTGSRLPTGQAEGVLQDEAAEVDFDPSRSVAGPSRWQDISVAPSGKRKTPTKEASSPGSKKAKKVPRPYAGPEVYAHLKNTPDHLGVGLDIIFCGINFICITTCGCKKSAATGTHFAHPTNKFWRALHQSGLTPRLYAPNECHLLPAELNYGLTNLCGRPTAEQSELSTLEMRLNVHPFAAKLVRLRPRVVCFVGKKIWDVFEAVAGKTAKSAEPRRGASSGRPVGVNKRGSVDGYTEVKQEEGDGDLVKREPASSASSPLTDIDRDADSRDDIKPIIPQTPSAGPSTPIRAKMEPSQPASTPRRKAATTTAFDWYAPRSLRLPLPPIHGEEEVSYCYFWVTPSTSGLERTPLAEQVNIFAAMRAFSESLRVDGDPALDGFRDIDMAGLQGTAEKILAEAVAKGATVYPSVHAT</sequence>
<dbReference type="InterPro" id="IPR005122">
    <property type="entry name" value="Uracil-DNA_glycosylase-like"/>
</dbReference>
<gene>
    <name evidence="6" type="ORF">MKK02DRAFT_45566</name>
</gene>
<dbReference type="GO" id="GO:0004844">
    <property type="term" value="F:uracil DNA N-glycosylase activity"/>
    <property type="evidence" value="ECO:0007669"/>
    <property type="project" value="TreeGrafter"/>
</dbReference>
<evidence type="ECO:0000256" key="2">
    <source>
        <dbReference type="ARBA" id="ARBA00022801"/>
    </source>
</evidence>
<evidence type="ECO:0000256" key="4">
    <source>
        <dbReference type="SAM" id="MobiDB-lite"/>
    </source>
</evidence>
<dbReference type="GO" id="GO:0008263">
    <property type="term" value="F:pyrimidine-specific mismatch base pair DNA N-glycosylase activity"/>
    <property type="evidence" value="ECO:0007669"/>
    <property type="project" value="TreeGrafter"/>
</dbReference>
<dbReference type="Proteomes" id="UP001164286">
    <property type="component" value="Unassembled WGS sequence"/>
</dbReference>
<accession>A0AA38HAA4</accession>